<evidence type="ECO:0000256" key="2">
    <source>
        <dbReference type="ARBA" id="ARBA00022475"/>
    </source>
</evidence>
<feature type="transmembrane region" description="Helical" evidence="6">
    <location>
        <begin position="88"/>
        <end position="111"/>
    </location>
</feature>
<feature type="transmembrane region" description="Helical" evidence="6">
    <location>
        <begin position="384"/>
        <end position="401"/>
    </location>
</feature>
<dbReference type="GO" id="GO:0005886">
    <property type="term" value="C:plasma membrane"/>
    <property type="evidence" value="ECO:0007669"/>
    <property type="project" value="UniProtKB-SubCell"/>
</dbReference>
<dbReference type="PANTHER" id="PTHR30250">
    <property type="entry name" value="PST FAMILY PREDICTED COLANIC ACID TRANSPORTER"/>
    <property type="match status" value="1"/>
</dbReference>
<feature type="transmembrane region" description="Helical" evidence="6">
    <location>
        <begin position="21"/>
        <end position="39"/>
    </location>
</feature>
<comment type="subcellular location">
    <subcellularLocation>
        <location evidence="1">Cell membrane</location>
        <topology evidence="1">Multi-pass membrane protein</topology>
    </subcellularLocation>
</comment>
<comment type="caution">
    <text evidence="7">The sequence shown here is derived from an EMBL/GenBank/DDBJ whole genome shotgun (WGS) entry which is preliminary data.</text>
</comment>
<gene>
    <name evidence="7" type="ORF">IPH26_18695</name>
</gene>
<keyword evidence="3 6" id="KW-0812">Transmembrane</keyword>
<keyword evidence="4 6" id="KW-1133">Transmembrane helix</keyword>
<name>A0A9D7E652_9PROT</name>
<evidence type="ECO:0000256" key="4">
    <source>
        <dbReference type="ARBA" id="ARBA00022989"/>
    </source>
</evidence>
<evidence type="ECO:0000313" key="7">
    <source>
        <dbReference type="EMBL" id="MBK6974864.1"/>
    </source>
</evidence>
<protein>
    <recommendedName>
        <fullName evidence="9">Polysaccharide biosynthesis protein</fullName>
    </recommendedName>
</protein>
<evidence type="ECO:0000256" key="1">
    <source>
        <dbReference type="ARBA" id="ARBA00004651"/>
    </source>
</evidence>
<evidence type="ECO:0000313" key="8">
    <source>
        <dbReference type="Proteomes" id="UP000807785"/>
    </source>
</evidence>
<sequence>MDNRYSEAAVKRSIVRYSGGRLLNAAVAFLIFVWIARELPERQYAIYIAAFALLELGLVLSGFGMEWVTAVFIPQARLKMSGQSFEKFVWHSAAIQAGMFLLGGCILYLLAPFTSEWFRLGEGGAAFKIYAMVMFIEGMSRVFRDQLLSCLFLQGAAQISQMVRNFAMLGFAFWIFRLDEGRTAQGLAFAEMLASAGSLAVAGWFLYRHLVGQRAAAAREPGWQLPPWFHMLRAGRNAWLSNIANLSWGGQAVVLMASRVVGAEATAALGFARNLSEQVRKYMPMEFLLAIVRTVLVARFAVDGDRQRLSVRAGLMYKANLLFLLPVVALSVARGDELCALISGGRYASAHWLLVGWLGVLVLWSHHRVTDLVAHTLGRSSHTVYASGWLVVTPAALLLVIPFREWGMVFGLLAIAEASYSVIVLRRMASPEWSYRPHWSGLSWLAGLASISVLILETLPLPPGLPGLALAACVAVLTLWGGAFIVRIWSDSEIVLMPPRCGKLMRMGGGT</sequence>
<feature type="transmembrane region" description="Helical" evidence="6">
    <location>
        <begin position="345"/>
        <end position="364"/>
    </location>
</feature>
<evidence type="ECO:0008006" key="9">
    <source>
        <dbReference type="Google" id="ProtNLM"/>
    </source>
</evidence>
<feature type="transmembrane region" description="Helical" evidence="6">
    <location>
        <begin position="407"/>
        <end position="425"/>
    </location>
</feature>
<keyword evidence="5 6" id="KW-0472">Membrane</keyword>
<evidence type="ECO:0000256" key="6">
    <source>
        <dbReference type="SAM" id="Phobius"/>
    </source>
</evidence>
<organism evidence="7 8">
    <name type="scientific">Candidatus Methylophosphatis roskildensis</name>
    <dbReference type="NCBI Taxonomy" id="2899263"/>
    <lineage>
        <taxon>Bacteria</taxon>
        <taxon>Pseudomonadati</taxon>
        <taxon>Pseudomonadota</taxon>
        <taxon>Betaproteobacteria</taxon>
        <taxon>Nitrosomonadales</taxon>
        <taxon>Sterolibacteriaceae</taxon>
        <taxon>Candidatus Methylophosphatis</taxon>
    </lineage>
</organism>
<dbReference type="Proteomes" id="UP000807785">
    <property type="component" value="Unassembled WGS sequence"/>
</dbReference>
<evidence type="ECO:0000256" key="5">
    <source>
        <dbReference type="ARBA" id="ARBA00023136"/>
    </source>
</evidence>
<reference evidence="7" key="1">
    <citation type="submission" date="2020-10" db="EMBL/GenBank/DDBJ databases">
        <title>Connecting structure to function with the recovery of over 1000 high-quality activated sludge metagenome-assembled genomes encoding full-length rRNA genes using long-read sequencing.</title>
        <authorList>
            <person name="Singleton C.M."/>
            <person name="Petriglieri F."/>
            <person name="Kristensen J.M."/>
            <person name="Kirkegaard R.H."/>
            <person name="Michaelsen T.Y."/>
            <person name="Andersen M.H."/>
            <person name="Karst S.M."/>
            <person name="Dueholm M.S."/>
            <person name="Nielsen P.H."/>
            <person name="Albertsen M."/>
        </authorList>
    </citation>
    <scope>NUCLEOTIDE SEQUENCE</scope>
    <source>
        <strain evidence="7">Bjer_18-Q3-R1-45_BAT3C.347</strain>
    </source>
</reference>
<dbReference type="EMBL" id="JADJEV010000005">
    <property type="protein sequence ID" value="MBK6974864.1"/>
    <property type="molecule type" value="Genomic_DNA"/>
</dbReference>
<dbReference type="PANTHER" id="PTHR30250:SF11">
    <property type="entry name" value="O-ANTIGEN TRANSPORTER-RELATED"/>
    <property type="match status" value="1"/>
</dbReference>
<dbReference type="InterPro" id="IPR050833">
    <property type="entry name" value="Poly_Biosynth_Transport"/>
</dbReference>
<feature type="transmembrane region" description="Helical" evidence="6">
    <location>
        <begin position="314"/>
        <end position="333"/>
    </location>
</feature>
<proteinExistence type="predicted"/>
<keyword evidence="2" id="KW-1003">Cell membrane</keyword>
<evidence type="ECO:0000256" key="3">
    <source>
        <dbReference type="ARBA" id="ARBA00022692"/>
    </source>
</evidence>
<feature type="transmembrane region" description="Helical" evidence="6">
    <location>
        <begin position="45"/>
        <end position="68"/>
    </location>
</feature>
<accession>A0A9D7E652</accession>
<dbReference type="AlphaFoldDB" id="A0A9D7E652"/>
<feature type="transmembrane region" description="Helical" evidence="6">
    <location>
        <begin position="437"/>
        <end position="456"/>
    </location>
</feature>
<feature type="transmembrane region" description="Helical" evidence="6">
    <location>
        <begin position="188"/>
        <end position="207"/>
    </location>
</feature>
<feature type="transmembrane region" description="Helical" evidence="6">
    <location>
        <begin position="468"/>
        <end position="490"/>
    </location>
</feature>